<dbReference type="GO" id="GO:0016094">
    <property type="term" value="P:polyprenol biosynthetic process"/>
    <property type="evidence" value="ECO:0007669"/>
    <property type="project" value="TreeGrafter"/>
</dbReference>
<dbReference type="OrthoDB" id="4173905at2759"/>
<dbReference type="SUPFAM" id="SSF64005">
    <property type="entry name" value="Undecaprenyl diphosphate synthase"/>
    <property type="match status" value="1"/>
</dbReference>
<dbReference type="PROSITE" id="PS01066">
    <property type="entry name" value="UPP_SYNTHASE"/>
    <property type="match status" value="1"/>
</dbReference>
<dbReference type="GO" id="GO:0045547">
    <property type="term" value="F:ditrans,polycis-polyprenyl diphosphate synthase [(2E,6E)-farnesyl diphosphate specific] activity"/>
    <property type="evidence" value="ECO:0007669"/>
    <property type="project" value="TreeGrafter"/>
</dbReference>
<dbReference type="GO" id="GO:0016020">
    <property type="term" value="C:membrane"/>
    <property type="evidence" value="ECO:0007669"/>
    <property type="project" value="TreeGrafter"/>
</dbReference>
<dbReference type="InterPro" id="IPR018520">
    <property type="entry name" value="UPP_synth-like_CS"/>
</dbReference>
<evidence type="ECO:0000256" key="2">
    <source>
        <dbReference type="ARBA" id="ARBA00022679"/>
    </source>
</evidence>
<dbReference type="GO" id="GO:0005783">
    <property type="term" value="C:endoplasmic reticulum"/>
    <property type="evidence" value="ECO:0007669"/>
    <property type="project" value="TreeGrafter"/>
</dbReference>
<dbReference type="InterPro" id="IPR036424">
    <property type="entry name" value="UPP_synth-like_sf"/>
</dbReference>
<accession>A0A9N8WPU6</accession>
<organism evidence="3 4">
    <name type="scientific">Diversispora eburnea</name>
    <dbReference type="NCBI Taxonomy" id="1213867"/>
    <lineage>
        <taxon>Eukaryota</taxon>
        <taxon>Fungi</taxon>
        <taxon>Fungi incertae sedis</taxon>
        <taxon>Mucoromycota</taxon>
        <taxon>Glomeromycotina</taxon>
        <taxon>Glomeromycetes</taxon>
        <taxon>Diversisporales</taxon>
        <taxon>Diversisporaceae</taxon>
        <taxon>Diversispora</taxon>
    </lineage>
</organism>
<gene>
    <name evidence="3" type="ORF">DEBURN_LOCUS4326</name>
</gene>
<keyword evidence="2" id="KW-0808">Transferase</keyword>
<dbReference type="PANTHER" id="PTHR10291:SF43">
    <property type="entry name" value="DEHYDRODOLICHYL DIPHOSPHATE SYNTHASE COMPLEX SUBUNIT DHDDS"/>
    <property type="match status" value="1"/>
</dbReference>
<name>A0A9N8WPU6_9GLOM</name>
<evidence type="ECO:0000313" key="3">
    <source>
        <dbReference type="EMBL" id="CAG8493985.1"/>
    </source>
</evidence>
<dbReference type="Proteomes" id="UP000789706">
    <property type="component" value="Unassembled WGS sequence"/>
</dbReference>
<protein>
    <submittedName>
        <fullName evidence="3">5652_t:CDS:1</fullName>
    </submittedName>
</protein>
<evidence type="ECO:0000313" key="4">
    <source>
        <dbReference type="Proteomes" id="UP000789706"/>
    </source>
</evidence>
<dbReference type="CDD" id="cd00475">
    <property type="entry name" value="Cis_IPPS"/>
    <property type="match status" value="1"/>
</dbReference>
<sequence>MDGNRRYAKKNNKKIIEGHQIGFETLHSMLEVCSLLGINTVTVYAFSIENFKRPPEENWNKGISSTLNICFSYTSRDEMTMSVKSIVKMVENEQLQIKDVNENLLEQNLFTCGNPPLEILIRTSGEIRLSDFLLWQCSQNCYIKFVNCYWPEFSIYHMLPIILDYQANYKSFKTFTCNISKKKDFFLSD</sequence>
<dbReference type="EMBL" id="CAJVPK010000322">
    <property type="protein sequence ID" value="CAG8493985.1"/>
    <property type="molecule type" value="Genomic_DNA"/>
</dbReference>
<comment type="similarity">
    <text evidence="1">Belongs to the UPP synthase family.</text>
</comment>
<proteinExistence type="inferred from homology"/>
<dbReference type="Pfam" id="PF01255">
    <property type="entry name" value="Prenyltransf"/>
    <property type="match status" value="2"/>
</dbReference>
<evidence type="ECO:0000256" key="1">
    <source>
        <dbReference type="ARBA" id="ARBA00005432"/>
    </source>
</evidence>
<dbReference type="InterPro" id="IPR001441">
    <property type="entry name" value="UPP_synth-like"/>
</dbReference>
<reference evidence="3" key="1">
    <citation type="submission" date="2021-06" db="EMBL/GenBank/DDBJ databases">
        <authorList>
            <person name="Kallberg Y."/>
            <person name="Tangrot J."/>
            <person name="Rosling A."/>
        </authorList>
    </citation>
    <scope>NUCLEOTIDE SEQUENCE</scope>
    <source>
        <strain evidence="3">AZ414A</strain>
    </source>
</reference>
<dbReference type="Gene3D" id="3.40.1180.10">
    <property type="entry name" value="Decaprenyl diphosphate synthase-like"/>
    <property type="match status" value="2"/>
</dbReference>
<dbReference type="AlphaFoldDB" id="A0A9N8WPU6"/>
<dbReference type="GO" id="GO:0005811">
    <property type="term" value="C:lipid droplet"/>
    <property type="evidence" value="ECO:0007669"/>
    <property type="project" value="TreeGrafter"/>
</dbReference>
<comment type="caution">
    <text evidence="3">The sequence shown here is derived from an EMBL/GenBank/DDBJ whole genome shotgun (WGS) entry which is preliminary data.</text>
</comment>
<dbReference type="GO" id="GO:1904423">
    <property type="term" value="C:dehydrodolichyl diphosphate synthase complex"/>
    <property type="evidence" value="ECO:0007669"/>
    <property type="project" value="TreeGrafter"/>
</dbReference>
<keyword evidence="4" id="KW-1185">Reference proteome</keyword>
<dbReference type="PANTHER" id="PTHR10291">
    <property type="entry name" value="DEHYDRODOLICHYL DIPHOSPHATE SYNTHASE FAMILY MEMBER"/>
    <property type="match status" value="1"/>
</dbReference>